<sequence length="85" mass="9432">MATLLTVMSMDGMCLASTSIHRGGKWKRNTSPSELNGTVLEVEDVANVALYVESDEARLKAFVWQWRSVARSEETNRGHFSKGSV</sequence>
<dbReference type="AlphaFoldDB" id="M7YHA0"/>
<organism evidence="1">
    <name type="scientific">Triticum urartu</name>
    <name type="common">Red wild einkorn</name>
    <name type="synonym">Crithodium urartu</name>
    <dbReference type="NCBI Taxonomy" id="4572"/>
    <lineage>
        <taxon>Eukaryota</taxon>
        <taxon>Viridiplantae</taxon>
        <taxon>Streptophyta</taxon>
        <taxon>Embryophyta</taxon>
        <taxon>Tracheophyta</taxon>
        <taxon>Spermatophyta</taxon>
        <taxon>Magnoliopsida</taxon>
        <taxon>Liliopsida</taxon>
        <taxon>Poales</taxon>
        <taxon>Poaceae</taxon>
        <taxon>BOP clade</taxon>
        <taxon>Pooideae</taxon>
        <taxon>Triticodae</taxon>
        <taxon>Triticeae</taxon>
        <taxon>Triticinae</taxon>
        <taxon>Triticum</taxon>
    </lineage>
</organism>
<reference evidence="1" key="1">
    <citation type="journal article" date="2013" name="Nature">
        <title>Draft genome of the wheat A-genome progenitor Triticum urartu.</title>
        <authorList>
            <person name="Ling H.Q."/>
            <person name="Zhao S."/>
            <person name="Liu D."/>
            <person name="Wang J."/>
            <person name="Sun H."/>
            <person name="Zhang C."/>
            <person name="Fan H."/>
            <person name="Li D."/>
            <person name="Dong L."/>
            <person name="Tao Y."/>
            <person name="Gao C."/>
            <person name="Wu H."/>
            <person name="Li Y."/>
            <person name="Cui Y."/>
            <person name="Guo X."/>
            <person name="Zheng S."/>
            <person name="Wang B."/>
            <person name="Yu K."/>
            <person name="Liang Q."/>
            <person name="Yang W."/>
            <person name="Lou X."/>
            <person name="Chen J."/>
            <person name="Feng M."/>
            <person name="Jian J."/>
            <person name="Zhang X."/>
            <person name="Luo G."/>
            <person name="Jiang Y."/>
            <person name="Liu J."/>
            <person name="Wang Z."/>
            <person name="Sha Y."/>
            <person name="Zhang B."/>
            <person name="Wu H."/>
            <person name="Tang D."/>
            <person name="Shen Q."/>
            <person name="Xue P."/>
            <person name="Zou S."/>
            <person name="Wang X."/>
            <person name="Liu X."/>
            <person name="Wang F."/>
            <person name="Yang Y."/>
            <person name="An X."/>
            <person name="Dong Z."/>
            <person name="Zhang K."/>
            <person name="Zhang X."/>
            <person name="Luo M.C."/>
            <person name="Dvorak J."/>
            <person name="Tong Y."/>
            <person name="Wang J."/>
            <person name="Yang H."/>
            <person name="Li Z."/>
            <person name="Wang D."/>
            <person name="Zhang A."/>
            <person name="Wang J."/>
        </authorList>
    </citation>
    <scope>NUCLEOTIDE SEQUENCE</scope>
</reference>
<protein>
    <submittedName>
        <fullName evidence="1">Uncharacterized protein</fullName>
    </submittedName>
</protein>
<accession>M7YHA0</accession>
<dbReference type="EMBL" id="KD273156">
    <property type="protein sequence ID" value="EMS46542.1"/>
    <property type="molecule type" value="Genomic_DNA"/>
</dbReference>
<proteinExistence type="predicted"/>
<name>M7YHA0_TRIUA</name>
<gene>
    <name evidence="1" type="ORF">TRIUR3_29196</name>
</gene>
<evidence type="ECO:0000313" key="1">
    <source>
        <dbReference type="EMBL" id="EMS46542.1"/>
    </source>
</evidence>